<dbReference type="PANTHER" id="PTHR18460">
    <property type="entry name" value="TEL2 INTERACTING PROTEIN 1 TTI1 FAMILY MEMBER"/>
    <property type="match status" value="1"/>
</dbReference>
<name>A0ABQ9JAH5_9CUCU</name>
<dbReference type="InterPro" id="IPR052587">
    <property type="entry name" value="TELO2-interacting_protein_1"/>
</dbReference>
<dbReference type="SUPFAM" id="SSF48371">
    <property type="entry name" value="ARM repeat"/>
    <property type="match status" value="1"/>
</dbReference>
<dbReference type="Proteomes" id="UP001162164">
    <property type="component" value="Unassembled WGS sequence"/>
</dbReference>
<dbReference type="Pfam" id="PF24176">
    <property type="entry name" value="TPR_TTI1_2nd"/>
    <property type="match status" value="1"/>
</dbReference>
<keyword evidence="3" id="KW-1185">Reference proteome</keyword>
<evidence type="ECO:0000313" key="3">
    <source>
        <dbReference type="Proteomes" id="UP001162164"/>
    </source>
</evidence>
<protein>
    <recommendedName>
        <fullName evidence="1">TTI1 N-terminal TPR domain-containing protein</fullName>
    </recommendedName>
</protein>
<dbReference type="Pfam" id="PF24173">
    <property type="entry name" value="TPR_TTI1_N"/>
    <property type="match status" value="1"/>
</dbReference>
<gene>
    <name evidence="2" type="ORF">NQ317_019885</name>
</gene>
<dbReference type="PANTHER" id="PTHR18460:SF3">
    <property type="entry name" value="TELO2-INTERACTING PROTEIN 1 HOMOLOG"/>
    <property type="match status" value="1"/>
</dbReference>
<evidence type="ECO:0000259" key="1">
    <source>
        <dbReference type="Pfam" id="PF24173"/>
    </source>
</evidence>
<accession>A0ABQ9JAH5</accession>
<proteinExistence type="predicted"/>
<reference evidence="2" key="1">
    <citation type="journal article" date="2023" name="Insect Mol. Biol.">
        <title>Genome sequencing provides insights into the evolution of gene families encoding plant cell wall-degrading enzymes in longhorned beetles.</title>
        <authorList>
            <person name="Shin N.R."/>
            <person name="Okamura Y."/>
            <person name="Kirsch R."/>
            <person name="Pauchet Y."/>
        </authorList>
    </citation>
    <scope>NUCLEOTIDE SEQUENCE</scope>
    <source>
        <strain evidence="2">MMC_N1</strain>
    </source>
</reference>
<dbReference type="InterPro" id="IPR049362">
    <property type="entry name" value="TTI1_rpt"/>
</dbReference>
<organism evidence="2 3">
    <name type="scientific">Molorchus minor</name>
    <dbReference type="NCBI Taxonomy" id="1323400"/>
    <lineage>
        <taxon>Eukaryota</taxon>
        <taxon>Metazoa</taxon>
        <taxon>Ecdysozoa</taxon>
        <taxon>Arthropoda</taxon>
        <taxon>Hexapoda</taxon>
        <taxon>Insecta</taxon>
        <taxon>Pterygota</taxon>
        <taxon>Neoptera</taxon>
        <taxon>Endopterygota</taxon>
        <taxon>Coleoptera</taxon>
        <taxon>Polyphaga</taxon>
        <taxon>Cucujiformia</taxon>
        <taxon>Chrysomeloidea</taxon>
        <taxon>Cerambycidae</taxon>
        <taxon>Lamiinae</taxon>
        <taxon>Monochamini</taxon>
        <taxon>Molorchus</taxon>
    </lineage>
</organism>
<dbReference type="EMBL" id="JAPWTJ010000955">
    <property type="protein sequence ID" value="KAJ8974649.1"/>
    <property type="molecule type" value="Genomic_DNA"/>
</dbReference>
<evidence type="ECO:0000313" key="2">
    <source>
        <dbReference type="EMBL" id="KAJ8974649.1"/>
    </source>
</evidence>
<dbReference type="InterPro" id="IPR016024">
    <property type="entry name" value="ARM-type_fold"/>
</dbReference>
<sequence length="717" mass="82774">MNRNIESFEHFTKLKALCRNVIQNPKDVEYVKEIKSIIENSPQTFINAVQPTILSTFYPILKGISENKSSFRDDEKQIIVDTLKNLFDKSVIDKLGLFFNIYSFLLFEIYDHLQHKVLPIYEEYKLSIMQCMTSLAKSVSSELILTLYTKENSPKLCQMLYVAVEIAKTEQLRSLRYPCFICGNMFYLPGHWFFRIAAIECIMAIGRVLRDHDFADIEIRNHVAEMFLFFLPGVASGLKRVALEDEKVGHKVPMMKKFDFAIFKNSFHKSCSQTSRNKIKPKDDYEIKEYLQTTKRSTQWYRDTDKRLQPLVNEFVKLTHHSHPKVRLELATMCGLVVQNCYTMRNGEVNQRSTTILEELSNNLSMHTFKTLLESIEEGFYNGIISLPRKLYGIDEREQLAALNLIIGYINLFGKHKLQHVLLSSTYLDKLMNTLIHVSELEKSSVSLLEEYKIQDLEITAGLKTTWKNFRHFKEDSVREKLEKLCSLLAKSGAFMVISDFLLDVFMYQEEHRKEATFILNEAITGVEHTDENIPAIKNILNTYLDSTYWQIPLSVVADEFGYVNTLPEVQNNVIQVCLLVDGVGKIALALNKHLEQFLLKTLYSVLERAGNGNPLVNAAGLSALNNIAYACGCSSIPELINKNIDFLTFHIERKLNRIQENNTVLDVLTVVMRYSNVDILQNIAYTVKEHSQNINLQYKVPEILENHEPCICYRFS</sequence>
<dbReference type="InterPro" id="IPR057566">
    <property type="entry name" value="TPR_TTI1_N"/>
</dbReference>
<feature type="domain" description="TTI1 N-terminal TPR" evidence="1">
    <location>
        <begin position="11"/>
        <end position="342"/>
    </location>
</feature>
<dbReference type="Pfam" id="PF21547">
    <property type="entry name" value="TTI1"/>
    <property type="match status" value="1"/>
</dbReference>
<comment type="caution">
    <text evidence="2">The sequence shown here is derived from an EMBL/GenBank/DDBJ whole genome shotgun (WGS) entry which is preliminary data.</text>
</comment>